<dbReference type="GO" id="GO:1900449">
    <property type="term" value="P:regulation of glutamate receptor signaling pathway"/>
    <property type="evidence" value="ECO:0007669"/>
    <property type="project" value="InterPro"/>
</dbReference>
<keyword evidence="1" id="KW-0732">Signal</keyword>
<accession>G3Q0U5</accession>
<organism evidence="2">
    <name type="scientific">Gasterosteus aculeatus</name>
    <name type="common">Three-spined stickleback</name>
    <dbReference type="NCBI Taxonomy" id="69293"/>
    <lineage>
        <taxon>Eukaryota</taxon>
        <taxon>Metazoa</taxon>
        <taxon>Chordata</taxon>
        <taxon>Craniata</taxon>
        <taxon>Vertebrata</taxon>
        <taxon>Euteleostomi</taxon>
        <taxon>Actinopterygii</taxon>
        <taxon>Neopterygii</taxon>
        <taxon>Teleostei</taxon>
        <taxon>Neoteleostei</taxon>
        <taxon>Acanthomorphata</taxon>
        <taxon>Eupercaria</taxon>
        <taxon>Perciformes</taxon>
        <taxon>Cottioidei</taxon>
        <taxon>Gasterosteales</taxon>
        <taxon>Gasterosteidae</taxon>
        <taxon>Gasterosteus</taxon>
    </lineage>
</organism>
<dbReference type="OMA" id="QTRANED"/>
<dbReference type="InParanoid" id="G3Q0U5"/>
<dbReference type="GO" id="GO:0099072">
    <property type="term" value="P:regulation of postsynaptic membrane neurotransmitter receptor levels"/>
    <property type="evidence" value="ECO:0007669"/>
    <property type="project" value="TreeGrafter"/>
</dbReference>
<dbReference type="Ensembl" id="ENSGACT00000023536.1">
    <property type="protein sequence ID" value="ENSGACP00000023490.1"/>
    <property type="gene ID" value="ENSGACG00000017777.1"/>
</dbReference>
<reference evidence="2" key="1">
    <citation type="submission" date="2006-01" db="EMBL/GenBank/DDBJ databases">
        <authorList>
            <person name="Lindblad-Toh K."/>
            <person name="Mauceli E."/>
            <person name="Grabherr M."/>
            <person name="Chang J.L."/>
            <person name="Lander E.S."/>
        </authorList>
    </citation>
    <scope>NUCLEOTIDE SEQUENCE [LARGE SCALE GENOMIC DNA]</scope>
</reference>
<evidence type="ECO:0000313" key="2">
    <source>
        <dbReference type="Ensembl" id="ENSGACP00000023490.1"/>
    </source>
</evidence>
<proteinExistence type="predicted"/>
<dbReference type="PANTHER" id="PTHR46902:SF1">
    <property type="entry name" value="DOMON DOMAIN-CONTAINING PROTEIN FRRS1L"/>
    <property type="match status" value="1"/>
</dbReference>
<feature type="signal peptide" evidence="1">
    <location>
        <begin position="1"/>
        <end position="21"/>
    </location>
</feature>
<protein>
    <recommendedName>
        <fullName evidence="3">Ferric-chelate reductase 1</fullName>
    </recommendedName>
</protein>
<reference evidence="2" key="2">
    <citation type="submission" date="2024-04" db="UniProtKB">
        <authorList>
            <consortium name="Ensembl"/>
        </authorList>
    </citation>
    <scope>IDENTIFICATION</scope>
</reference>
<dbReference type="Bgee" id="ENSGACG00000017777">
    <property type="expression patterns" value="Expressed in pharyngeal gill and 8 other cell types or tissues"/>
</dbReference>
<evidence type="ECO:0008006" key="3">
    <source>
        <dbReference type="Google" id="ProtNLM"/>
    </source>
</evidence>
<feature type="chain" id="PRO_5003450329" description="Ferric-chelate reductase 1" evidence="1">
    <location>
        <begin position="22"/>
        <end position="251"/>
    </location>
</feature>
<dbReference type="PANTHER" id="PTHR46902">
    <property type="entry name" value="DOMON DOMAIN-CONTAINING PROTEIN FRRS1L"/>
    <property type="match status" value="1"/>
</dbReference>
<sequence length="251" mass="25536">MERGFILIAALVLYASPAVQGTNHLKFSNNTQVNITRTSCGSNKLCLSAPDSCDPTGTGPCLFGSAAAVLPVLPNGTTLSFQLQGESAGYVALGLSLSASEAATMLFVCASNGTSFLFFTRATNNSNTNATLIPIERNTTNIRGAVNGTRIGCEFDVPNVSTSTTLRTALTVTLLLGTGTFIRGELGPFNITARSGPLTFGNVTLPPVNGTTAPVNGTTASPTGGAGAVQPHAVLLLLSVLALSAALSGRS</sequence>
<evidence type="ECO:0000256" key="1">
    <source>
        <dbReference type="SAM" id="SignalP"/>
    </source>
</evidence>
<dbReference type="eggNOG" id="ENOG502SCMM">
    <property type="taxonomic scope" value="Eukaryota"/>
</dbReference>
<dbReference type="InterPro" id="IPR042789">
    <property type="entry name" value="FRRS1L"/>
</dbReference>
<name>G3Q0U5_GASAC</name>
<dbReference type="STRING" id="69293.ENSGACP00000023490"/>
<dbReference type="AlphaFoldDB" id="G3Q0U5"/>